<name>A0AAU9RT33_THLAR</name>
<accession>A0AAU9RT33</accession>
<evidence type="ECO:0000313" key="1">
    <source>
        <dbReference type="EMBL" id="CAH2049053.1"/>
    </source>
</evidence>
<reference evidence="1 2" key="1">
    <citation type="submission" date="2022-03" db="EMBL/GenBank/DDBJ databases">
        <authorList>
            <person name="Nunn A."/>
            <person name="Chopra R."/>
            <person name="Nunn A."/>
            <person name="Contreras Garrido A."/>
        </authorList>
    </citation>
    <scope>NUCLEOTIDE SEQUENCE [LARGE SCALE GENOMIC DNA]</scope>
</reference>
<dbReference type="Proteomes" id="UP000836841">
    <property type="component" value="Unassembled WGS sequence"/>
</dbReference>
<gene>
    <name evidence="1" type="ORF">TAV2_LOCUS8206</name>
</gene>
<organism evidence="1 2">
    <name type="scientific">Thlaspi arvense</name>
    <name type="common">Field penny-cress</name>
    <dbReference type="NCBI Taxonomy" id="13288"/>
    <lineage>
        <taxon>Eukaryota</taxon>
        <taxon>Viridiplantae</taxon>
        <taxon>Streptophyta</taxon>
        <taxon>Embryophyta</taxon>
        <taxon>Tracheophyta</taxon>
        <taxon>Spermatophyta</taxon>
        <taxon>Magnoliopsida</taxon>
        <taxon>eudicotyledons</taxon>
        <taxon>Gunneridae</taxon>
        <taxon>Pentapetalae</taxon>
        <taxon>rosids</taxon>
        <taxon>malvids</taxon>
        <taxon>Brassicales</taxon>
        <taxon>Brassicaceae</taxon>
        <taxon>Thlaspideae</taxon>
        <taxon>Thlaspi</taxon>
    </lineage>
</organism>
<evidence type="ECO:0000313" key="2">
    <source>
        <dbReference type="Proteomes" id="UP000836841"/>
    </source>
</evidence>
<comment type="caution">
    <text evidence="1">The sequence shown here is derived from an EMBL/GenBank/DDBJ whole genome shotgun (WGS) entry which is preliminary data.</text>
</comment>
<dbReference type="AlphaFoldDB" id="A0AAU9RT33"/>
<proteinExistence type="predicted"/>
<keyword evidence="2" id="KW-1185">Reference proteome</keyword>
<protein>
    <submittedName>
        <fullName evidence="1">Uncharacterized protein</fullName>
    </submittedName>
</protein>
<dbReference type="EMBL" id="CAJVSB020000258">
    <property type="protein sequence ID" value="CAH2049053.1"/>
    <property type="molecule type" value="Genomic_DNA"/>
</dbReference>
<sequence length="111" mass="12890">MEFGQFVAKLGRREREEGSTCAVCLRRIEEEDEIQAVARPRDEWRAQVRRRPVAAERMFYLFGEDCVFGDSMFSSPEVLNSLVLGFLLEMVELLDIDCNVVFLYRSCIPMT</sequence>